<dbReference type="RefSeq" id="WP_026679799.1">
    <property type="nucleotide sequence ID" value="NZ_BAAACY010000063.1"/>
</dbReference>
<dbReference type="SUPFAM" id="SSF102705">
    <property type="entry name" value="NIF3 (NGG1p interacting factor 3)-like"/>
    <property type="match status" value="1"/>
</dbReference>
<reference evidence="1" key="1">
    <citation type="submission" date="2021-04" db="EMBL/GenBank/DDBJ databases">
        <title>Isolation and polyphasic classification of algal microorganism.</title>
        <authorList>
            <person name="Wang S."/>
        </authorList>
    </citation>
    <scope>NUCLEOTIDE SEQUENCE</scope>
    <source>
        <strain evidence="1">720a</strain>
    </source>
</reference>
<proteinExistence type="predicted"/>
<name>A0A941DW06_9BACI</name>
<accession>A0A941DW06</accession>
<evidence type="ECO:0000313" key="2">
    <source>
        <dbReference type="Proteomes" id="UP000675284"/>
    </source>
</evidence>
<dbReference type="InterPro" id="IPR015867">
    <property type="entry name" value="N-reg_PII/ATP_PRibTrfase_C"/>
</dbReference>
<keyword evidence="2" id="KW-1185">Reference proteome</keyword>
<dbReference type="Proteomes" id="UP000675284">
    <property type="component" value="Unassembled WGS sequence"/>
</dbReference>
<sequence>MKLVPIYRIHTYVVPESLDRVLEGVLHVDDLIYGNYKNVAWHSNDGIEQFVPSKNSMPTEGDIGERKQVTSFKLEFSIPRDKHLLLKVIEEGIYPNHPWDEPVVQVTEAFETRKHG</sequence>
<comment type="caution">
    <text evidence="1">The sequence shown here is derived from an EMBL/GenBank/DDBJ whole genome shotgun (WGS) entry which is preliminary data.</text>
</comment>
<dbReference type="AlphaFoldDB" id="A0A941DW06"/>
<evidence type="ECO:0000313" key="1">
    <source>
        <dbReference type="EMBL" id="MBR7798339.1"/>
    </source>
</evidence>
<dbReference type="EMBL" id="JAGSOT010000121">
    <property type="protein sequence ID" value="MBR7798339.1"/>
    <property type="molecule type" value="Genomic_DNA"/>
</dbReference>
<dbReference type="Gene3D" id="3.30.70.120">
    <property type="match status" value="1"/>
</dbReference>
<dbReference type="InterPro" id="IPR036069">
    <property type="entry name" value="DUF34/NIF3_sf"/>
</dbReference>
<gene>
    <name evidence="1" type="ORF">KCX74_20300</name>
</gene>
<organism evidence="1 2">
    <name type="scientific">Virgibacillus salarius</name>
    <dbReference type="NCBI Taxonomy" id="447199"/>
    <lineage>
        <taxon>Bacteria</taxon>
        <taxon>Bacillati</taxon>
        <taxon>Bacillota</taxon>
        <taxon>Bacilli</taxon>
        <taxon>Bacillales</taxon>
        <taxon>Bacillaceae</taxon>
        <taxon>Virgibacillus</taxon>
    </lineage>
</organism>
<protein>
    <submittedName>
        <fullName evidence="1">Uncharacterized protein</fullName>
    </submittedName>
</protein>